<keyword evidence="2" id="KW-1185">Reference proteome</keyword>
<proteinExistence type="predicted"/>
<accession>A0A2H4UX47</accession>
<dbReference type="EMBL" id="MF966379">
    <property type="protein sequence ID" value="ATZ81489.1"/>
    <property type="molecule type" value="Genomic_DNA"/>
</dbReference>
<reference evidence="1" key="1">
    <citation type="journal article" date="2018" name="Infect. Genet. Evol.">
        <title>The dynamic evolution of Drosophila innubila Nudivirus.</title>
        <authorList>
            <person name="Hill T."/>
            <person name="Unckless R.L."/>
        </authorList>
    </citation>
    <scope>NUCLEOTIDE SEQUENCE [LARGE SCALE GENOMIC DNA]</scope>
    <source>
        <strain evidence="1">DiNV_CH01M</strain>
    </source>
</reference>
<dbReference type="Proteomes" id="UP000290195">
    <property type="component" value="Segment"/>
</dbReference>
<evidence type="ECO:0000313" key="2">
    <source>
        <dbReference type="Proteomes" id="UP000290195"/>
    </source>
</evidence>
<evidence type="ECO:0000313" key="1">
    <source>
        <dbReference type="EMBL" id="ATZ81489.1"/>
    </source>
</evidence>
<name>A0A2H4UX47_9VIRU</name>
<protein>
    <submittedName>
        <fullName evidence="1">Putative transposase</fullName>
    </submittedName>
</protein>
<organism evidence="1">
    <name type="scientific">Drosophila innubila nudivirus</name>
    <dbReference type="NCBI Taxonomy" id="2057187"/>
    <lineage>
        <taxon>Viruses</taxon>
        <taxon>Viruses incertae sedis</taxon>
        <taxon>Naldaviricetes</taxon>
        <taxon>Lefavirales</taxon>
        <taxon>Nudiviridae</taxon>
        <taxon>Alphanudivirus</taxon>
        <taxon>Alphanudivirus droinnubilae</taxon>
    </lineage>
</organism>
<gene>
    <name evidence="1" type="ORF">DiNV_CH01M_ORF7</name>
</gene>
<dbReference type="OrthoDB" id="18225at10239"/>
<sequence>MDFSDHLIAEQSVYAYLNVDKQSPEQTEFQRSVNTFYKYSKDLYTRLTDIEPNDFSITNLPDTIAFLPQNSIFNNILMIRKEDPDFRFVPISETRDVFERNMLPTIVSDETLTMFAPKTDAPRKKMFMNEFPLDTPASLLQSTNPTNLVYDDPDFSNVRDVTTLNGYNALATTVAGIIQSSPDPNVMNNEWVMSLLDLYPLNSNDYRAIISDENSHINRTTITFKIINELSSIRKTNRDRDEQFVRIKSLLDEYVAQLQPTAEGRLAQADAERVANQQANLQMA</sequence>